<dbReference type="InterPro" id="IPR016035">
    <property type="entry name" value="Acyl_Trfase/lysoPLipase"/>
</dbReference>
<organism evidence="11 12">
    <name type="scientific">Puccinia graminis f. sp. tritici</name>
    <dbReference type="NCBI Taxonomy" id="56615"/>
    <lineage>
        <taxon>Eukaryota</taxon>
        <taxon>Fungi</taxon>
        <taxon>Dikarya</taxon>
        <taxon>Basidiomycota</taxon>
        <taxon>Pucciniomycotina</taxon>
        <taxon>Pucciniomycetes</taxon>
        <taxon>Pucciniales</taxon>
        <taxon>Pucciniaceae</taxon>
        <taxon>Puccinia</taxon>
    </lineage>
</organism>
<dbReference type="Pfam" id="PF01735">
    <property type="entry name" value="PLA2_B"/>
    <property type="match status" value="1"/>
</dbReference>
<dbReference type="Gene3D" id="3.40.1090.10">
    <property type="entry name" value="Cytosolic phospholipase A2 catalytic domain"/>
    <property type="match status" value="1"/>
</dbReference>
<evidence type="ECO:0000256" key="1">
    <source>
        <dbReference type="ARBA" id="ARBA00008780"/>
    </source>
</evidence>
<dbReference type="EMBL" id="VDEP01000381">
    <property type="protein sequence ID" value="KAA1091887.1"/>
    <property type="molecule type" value="Genomic_DNA"/>
</dbReference>
<comment type="similarity">
    <text evidence="1 9">Belongs to the lysophospholipase family.</text>
</comment>
<keyword evidence="7" id="KW-0325">Glycoprotein</keyword>
<dbReference type="PANTHER" id="PTHR10728">
    <property type="entry name" value="CYTOSOLIC PHOSPHOLIPASE A2"/>
    <property type="match status" value="1"/>
</dbReference>
<dbReference type="SUPFAM" id="SSF52151">
    <property type="entry name" value="FabD/lysophospholipase-like"/>
    <property type="match status" value="1"/>
</dbReference>
<dbReference type="InterPro" id="IPR002642">
    <property type="entry name" value="LysoPLipase_cat_dom"/>
</dbReference>
<dbReference type="AlphaFoldDB" id="A0A5B0NRC1"/>
<dbReference type="GO" id="GO:0004622">
    <property type="term" value="F:phosphatidylcholine lysophospholipase activity"/>
    <property type="evidence" value="ECO:0007669"/>
    <property type="project" value="UniProtKB-EC"/>
</dbReference>
<keyword evidence="5 8" id="KW-0442">Lipid degradation</keyword>
<evidence type="ECO:0000256" key="8">
    <source>
        <dbReference type="PROSITE-ProRule" id="PRU00555"/>
    </source>
</evidence>
<dbReference type="GO" id="GO:0005829">
    <property type="term" value="C:cytosol"/>
    <property type="evidence" value="ECO:0007669"/>
    <property type="project" value="TreeGrafter"/>
</dbReference>
<evidence type="ECO:0000256" key="9">
    <source>
        <dbReference type="RuleBase" id="RU362103"/>
    </source>
</evidence>
<dbReference type="EC" id="3.1.1.5" evidence="2 9"/>
<comment type="catalytic activity">
    <reaction evidence="9">
        <text>a 1-acyl-sn-glycero-3-phosphocholine + H2O = sn-glycerol 3-phosphocholine + a fatty acid + H(+)</text>
        <dbReference type="Rhea" id="RHEA:15177"/>
        <dbReference type="ChEBI" id="CHEBI:15377"/>
        <dbReference type="ChEBI" id="CHEBI:15378"/>
        <dbReference type="ChEBI" id="CHEBI:16870"/>
        <dbReference type="ChEBI" id="CHEBI:28868"/>
        <dbReference type="ChEBI" id="CHEBI:58168"/>
        <dbReference type="EC" id="3.1.1.5"/>
    </reaction>
</comment>
<evidence type="ECO:0000256" key="3">
    <source>
        <dbReference type="ARBA" id="ARBA00022729"/>
    </source>
</evidence>
<evidence type="ECO:0000256" key="4">
    <source>
        <dbReference type="ARBA" id="ARBA00022801"/>
    </source>
</evidence>
<evidence type="ECO:0000256" key="7">
    <source>
        <dbReference type="ARBA" id="ARBA00023180"/>
    </source>
</evidence>
<gene>
    <name evidence="11" type="primary">PLB1_11</name>
    <name evidence="11" type="ORF">PGTUg99_016855</name>
</gene>
<proteinExistence type="inferred from homology"/>
<keyword evidence="3 9" id="KW-0732">Signal</keyword>
<evidence type="ECO:0000256" key="5">
    <source>
        <dbReference type="ARBA" id="ARBA00022963"/>
    </source>
</evidence>
<keyword evidence="4 8" id="KW-0378">Hydrolase</keyword>
<dbReference type="PANTHER" id="PTHR10728:SF33">
    <property type="entry name" value="LYSOPHOSPHOLIPASE 1-RELATED"/>
    <property type="match status" value="1"/>
</dbReference>
<dbReference type="GO" id="GO:0046475">
    <property type="term" value="P:glycerophospholipid catabolic process"/>
    <property type="evidence" value="ECO:0007669"/>
    <property type="project" value="TreeGrafter"/>
</dbReference>
<comment type="caution">
    <text evidence="11">The sequence shown here is derived from an EMBL/GenBank/DDBJ whole genome shotgun (WGS) entry which is preliminary data.</text>
</comment>
<feature type="signal peptide" evidence="9">
    <location>
        <begin position="1"/>
        <end position="18"/>
    </location>
</feature>
<name>A0A5B0NRC1_PUCGR</name>
<feature type="domain" description="PLA2c" evidence="10">
    <location>
        <begin position="34"/>
        <end position="230"/>
    </location>
</feature>
<evidence type="ECO:0000256" key="2">
    <source>
        <dbReference type="ARBA" id="ARBA00013274"/>
    </source>
</evidence>
<sequence>MISIFFLCLLSLNGKVTSQVLTASLPSYAPVSVECPANQQLLRLAGNPAGRNQTLSQAEANFLRGRRSVTATLWREFFTDGPGKATGYQHTSLLARNQQNWPILGITHSGGGLRASLYASGVFQALSRYSPVRGVYPLATYVTGLSGGSWLVASLAENNYPTTSEMVSGWQLENDLVLPGGLNPLRNAQFLDALSDTVKLKQKAGYNVSLTDQWGRALGYHFLPGTNSES</sequence>
<dbReference type="Proteomes" id="UP000325313">
    <property type="component" value="Unassembled WGS sequence"/>
</dbReference>
<keyword evidence="6 8" id="KW-0443">Lipid metabolism</keyword>
<evidence type="ECO:0000259" key="10">
    <source>
        <dbReference type="PROSITE" id="PS51210"/>
    </source>
</evidence>
<protein>
    <recommendedName>
        <fullName evidence="2 9">Lysophospholipase</fullName>
        <ecNumber evidence="2 9">3.1.1.5</ecNumber>
    </recommendedName>
</protein>
<reference evidence="11 12" key="1">
    <citation type="submission" date="2019-05" db="EMBL/GenBank/DDBJ databases">
        <title>Emergence of the Ug99 lineage of the wheat stem rust pathogen through somatic hybridization.</title>
        <authorList>
            <person name="Li F."/>
            <person name="Upadhyaya N.M."/>
            <person name="Sperschneider J."/>
            <person name="Matny O."/>
            <person name="Nguyen-Phuc H."/>
            <person name="Mago R."/>
            <person name="Raley C."/>
            <person name="Miller M.E."/>
            <person name="Silverstein K.A.T."/>
            <person name="Henningsen E."/>
            <person name="Hirsch C.D."/>
            <person name="Visser B."/>
            <person name="Pretorius Z.A."/>
            <person name="Steffenson B.J."/>
            <person name="Schwessinger B."/>
            <person name="Dodds P.N."/>
            <person name="Figueroa M."/>
        </authorList>
    </citation>
    <scope>NUCLEOTIDE SEQUENCE [LARGE SCALE GENOMIC DNA]</scope>
    <source>
        <strain evidence="11 12">Ug99</strain>
    </source>
</reference>
<feature type="chain" id="PRO_5023158668" description="Lysophospholipase" evidence="9">
    <location>
        <begin position="19"/>
        <end position="230"/>
    </location>
</feature>
<dbReference type="PROSITE" id="PS51210">
    <property type="entry name" value="PLA2C"/>
    <property type="match status" value="1"/>
</dbReference>
<evidence type="ECO:0000313" key="11">
    <source>
        <dbReference type="EMBL" id="KAA1091887.1"/>
    </source>
</evidence>
<dbReference type="GO" id="GO:0004623">
    <property type="term" value="F:phospholipase A2 activity"/>
    <property type="evidence" value="ECO:0007669"/>
    <property type="project" value="TreeGrafter"/>
</dbReference>
<accession>A0A5B0NRC1</accession>
<evidence type="ECO:0000313" key="12">
    <source>
        <dbReference type="Proteomes" id="UP000325313"/>
    </source>
</evidence>
<evidence type="ECO:0000256" key="6">
    <source>
        <dbReference type="ARBA" id="ARBA00023098"/>
    </source>
</evidence>